<accession>A0A6J5NI41</accession>
<reference evidence="1" key="1">
    <citation type="submission" date="2020-04" db="EMBL/GenBank/DDBJ databases">
        <authorList>
            <person name="Chiriac C."/>
            <person name="Salcher M."/>
            <person name="Ghai R."/>
            <person name="Kavagutti S V."/>
        </authorList>
    </citation>
    <scope>NUCLEOTIDE SEQUENCE</scope>
</reference>
<sequence length="183" mass="20905">MNAKLYKTEKENYVLVDPTKGTYDDGYMLGTSRESQYNKLSLKNCQAIERGYDLDELAEKACPDIISSAHSAFKAGFQKALELMADKKFSEQDMYKMFIYGRSIDTAKKHVKELEDKPIDEFFNDFIQSLQQNEWEVEVEMEKVKDETKIVGAVKGVKGSGNKITTYKSVPKLDLDGCLILKR</sequence>
<name>A0A6J5NI41_9CAUD</name>
<evidence type="ECO:0000313" key="1">
    <source>
        <dbReference type="EMBL" id="CAB4159450.1"/>
    </source>
</evidence>
<dbReference type="EMBL" id="LR796670">
    <property type="protein sequence ID" value="CAB4159450.1"/>
    <property type="molecule type" value="Genomic_DNA"/>
</dbReference>
<proteinExistence type="predicted"/>
<protein>
    <submittedName>
        <fullName evidence="1">Uncharacterized protein</fullName>
    </submittedName>
</protein>
<organism evidence="1">
    <name type="scientific">uncultured Caudovirales phage</name>
    <dbReference type="NCBI Taxonomy" id="2100421"/>
    <lineage>
        <taxon>Viruses</taxon>
        <taxon>Duplodnaviria</taxon>
        <taxon>Heunggongvirae</taxon>
        <taxon>Uroviricota</taxon>
        <taxon>Caudoviricetes</taxon>
        <taxon>Peduoviridae</taxon>
        <taxon>Maltschvirus</taxon>
        <taxon>Maltschvirus maltsch</taxon>
    </lineage>
</organism>
<gene>
    <name evidence="1" type="ORF">UFOVP699_186</name>
</gene>